<dbReference type="FunFam" id="3.40.120.10:FF:000035">
    <property type="entry name" value="Pgm3p"/>
    <property type="match status" value="1"/>
</dbReference>
<keyword evidence="4" id="KW-0963">Cytoplasm</keyword>
<protein>
    <recommendedName>
        <fullName evidence="16">Phosphoglucomutase</fullName>
    </recommendedName>
</protein>
<evidence type="ECO:0000256" key="8">
    <source>
        <dbReference type="ARBA" id="ARBA00022842"/>
    </source>
</evidence>
<dbReference type="GO" id="GO:0000287">
    <property type="term" value="F:magnesium ion binding"/>
    <property type="evidence" value="ECO:0007669"/>
    <property type="project" value="InterPro"/>
</dbReference>
<dbReference type="InterPro" id="IPR016055">
    <property type="entry name" value="A-D-PHexomutase_a/b/a-I/II/III"/>
</dbReference>
<dbReference type="Pfam" id="PF02879">
    <property type="entry name" value="PGM_PMM_II"/>
    <property type="match status" value="1"/>
</dbReference>
<organism evidence="15">
    <name type="scientific">Timema shepardi</name>
    <name type="common">Walking stick</name>
    <dbReference type="NCBI Taxonomy" id="629360"/>
    <lineage>
        <taxon>Eukaryota</taxon>
        <taxon>Metazoa</taxon>
        <taxon>Ecdysozoa</taxon>
        <taxon>Arthropoda</taxon>
        <taxon>Hexapoda</taxon>
        <taxon>Insecta</taxon>
        <taxon>Pterygota</taxon>
        <taxon>Neoptera</taxon>
        <taxon>Polyneoptera</taxon>
        <taxon>Phasmatodea</taxon>
        <taxon>Timematodea</taxon>
        <taxon>Timematoidea</taxon>
        <taxon>Timematidae</taxon>
        <taxon>Timema</taxon>
    </lineage>
</organism>
<evidence type="ECO:0000256" key="6">
    <source>
        <dbReference type="ARBA" id="ARBA00022553"/>
    </source>
</evidence>
<feature type="compositionally biased region" description="Polar residues" evidence="11">
    <location>
        <begin position="482"/>
        <end position="492"/>
    </location>
</feature>
<keyword evidence="10" id="KW-0119">Carbohydrate metabolism</keyword>
<evidence type="ECO:0000259" key="13">
    <source>
        <dbReference type="Pfam" id="PF02879"/>
    </source>
</evidence>
<feature type="domain" description="Alpha-D-phosphohexomutase alpha/beta/alpha" evidence="13">
    <location>
        <begin position="219"/>
        <end position="324"/>
    </location>
</feature>
<proteinExistence type="inferred from homology"/>
<evidence type="ECO:0000256" key="1">
    <source>
        <dbReference type="ARBA" id="ARBA00001946"/>
    </source>
</evidence>
<evidence type="ECO:0000256" key="10">
    <source>
        <dbReference type="ARBA" id="ARBA00023277"/>
    </source>
</evidence>
<comment type="subcellular location">
    <subcellularLocation>
        <location evidence="2">Cytoplasm</location>
    </subcellularLocation>
</comment>
<keyword evidence="7" id="KW-0479">Metal-binding</keyword>
<dbReference type="PANTHER" id="PTHR45745">
    <property type="entry name" value="PHOSPHOMANNOMUTASE 45A"/>
    <property type="match status" value="1"/>
</dbReference>
<dbReference type="GO" id="GO:0006006">
    <property type="term" value="P:glucose metabolic process"/>
    <property type="evidence" value="ECO:0007669"/>
    <property type="project" value="UniProtKB-KW"/>
</dbReference>
<keyword evidence="6" id="KW-0597">Phosphoprotein</keyword>
<keyword evidence="8" id="KW-0460">Magnesium</keyword>
<dbReference type="Pfam" id="PF02880">
    <property type="entry name" value="PGM_PMM_III"/>
    <property type="match status" value="1"/>
</dbReference>
<dbReference type="InterPro" id="IPR036900">
    <property type="entry name" value="A-D-PHexomutase_C_sf"/>
</dbReference>
<evidence type="ECO:0000256" key="3">
    <source>
        <dbReference type="ARBA" id="ARBA00010231"/>
    </source>
</evidence>
<dbReference type="InterPro" id="IPR016066">
    <property type="entry name" value="A-D-PHexomutase_CS"/>
</dbReference>
<keyword evidence="9" id="KW-0413">Isomerase</keyword>
<dbReference type="GO" id="GO:0006166">
    <property type="term" value="P:purine ribonucleoside salvage"/>
    <property type="evidence" value="ECO:0007669"/>
    <property type="project" value="TreeGrafter"/>
</dbReference>
<reference evidence="15" key="1">
    <citation type="submission" date="2020-11" db="EMBL/GenBank/DDBJ databases">
        <authorList>
            <person name="Tran Van P."/>
        </authorList>
    </citation>
    <scope>NUCLEOTIDE SEQUENCE</scope>
</reference>
<dbReference type="InterPro" id="IPR005841">
    <property type="entry name" value="Alpha-D-phosphohexomutase_SF"/>
</dbReference>
<dbReference type="CDD" id="cd05799">
    <property type="entry name" value="PGM2"/>
    <property type="match status" value="1"/>
</dbReference>
<dbReference type="GO" id="GO:0005634">
    <property type="term" value="C:nucleus"/>
    <property type="evidence" value="ECO:0007669"/>
    <property type="project" value="TreeGrafter"/>
</dbReference>
<dbReference type="InterPro" id="IPR005845">
    <property type="entry name" value="A-D-PHexomutase_a/b/a-II"/>
</dbReference>
<accession>A0A7R9G3H3</accession>
<dbReference type="FunFam" id="3.40.120.10:FF:000017">
    <property type="entry name" value="glucose 1,6-bisphosphate synthase"/>
    <property type="match status" value="1"/>
</dbReference>
<dbReference type="Gene3D" id="3.40.120.10">
    <property type="entry name" value="Alpha-D-Glucose-1,6-Bisphosphate, subunit A, domain 3"/>
    <property type="match status" value="3"/>
</dbReference>
<evidence type="ECO:0000256" key="4">
    <source>
        <dbReference type="ARBA" id="ARBA00022490"/>
    </source>
</evidence>
<dbReference type="Pfam" id="PF02878">
    <property type="entry name" value="PGM_PMM_I"/>
    <property type="match status" value="1"/>
</dbReference>
<evidence type="ECO:0000313" key="15">
    <source>
        <dbReference type="EMBL" id="CAD7264812.1"/>
    </source>
</evidence>
<evidence type="ECO:0000256" key="2">
    <source>
        <dbReference type="ARBA" id="ARBA00004496"/>
    </source>
</evidence>
<dbReference type="EMBL" id="OC004760">
    <property type="protein sequence ID" value="CAD7264812.1"/>
    <property type="molecule type" value="Genomic_DNA"/>
</dbReference>
<evidence type="ECO:0000259" key="12">
    <source>
        <dbReference type="Pfam" id="PF02878"/>
    </source>
</evidence>
<sequence length="702" mass="78288">MIHSRFALNEDLDQRINQWLEWDKNEKTSQAIQSLVDNMNVSELEAMFDSRLTFGTAGIRGAMGPGPGNMNDLVIIQTTQGLVTYLQEACTESVLRGVAIGYDGRYNSKRFAELTAAIILNRGIPVYLFSRVCPTPFIPYTVTHFNLSAGIMITASHNPKEDNGYKVYWQNGSQIIPPHDKNIQKSIVEQLTPWETSWDTSVLLTSDLLKDPYSVVWDAYFDLLRGTVVYPMVNVRSPLKFTYTAMHGVGYPYMEEAFNVVHLQPFLTVLEQRDPDPEFPTVKFPNPEEGKSALDLAIKTADTGGSTVILANDPDADRLAVAEKNVENKSWKVFTGNELGALLGWWSLHCFKNKTKADLDNVYMLASTVSSKILKSMAAVEGFNFTETLTGFKWMGNETVNLLSQGKTVLFAFEEAIGFMYGTAVLDKDGISAGAKMAELACYLQDIGMTLSDKLADIYKTAESQRLVNGLVHGHASKTRVSRQATQPQGRAQPTAHGKKGERERANHAAHGPKDKYGHHISENSYYFCYNQDVIKQIFDRLRTFAGTDNTLANAFVVLSSTAEDEEIEVRISYPTGILKGKYRITSVRDLTTGYDSSQHDKKAILPTSKSSQMITFTFNNGLVVTLRTSGTEPKIKYYTELCAAPEEHTALRAPQPTVVTVEDATNLRNVDHLREVLKEMVDAIVEDFLQPEKNNLTARKV</sequence>
<gene>
    <name evidence="15" type="ORF">TSIB3V08_LOCUS8860</name>
</gene>
<dbReference type="PRINTS" id="PR00509">
    <property type="entry name" value="PGMPMM"/>
</dbReference>
<dbReference type="InterPro" id="IPR005844">
    <property type="entry name" value="A-D-PHexomutase_a/b/a-I"/>
</dbReference>
<dbReference type="AlphaFoldDB" id="A0A7R9G3H3"/>
<evidence type="ECO:0000256" key="9">
    <source>
        <dbReference type="ARBA" id="ARBA00023235"/>
    </source>
</evidence>
<evidence type="ECO:0000256" key="5">
    <source>
        <dbReference type="ARBA" id="ARBA00022526"/>
    </source>
</evidence>
<evidence type="ECO:0000256" key="11">
    <source>
        <dbReference type="SAM" id="MobiDB-lite"/>
    </source>
</evidence>
<dbReference type="GO" id="GO:0005737">
    <property type="term" value="C:cytoplasm"/>
    <property type="evidence" value="ECO:0007669"/>
    <property type="project" value="UniProtKB-SubCell"/>
</dbReference>
<comment type="similarity">
    <text evidence="3">Belongs to the phosphohexose mutase family.</text>
</comment>
<evidence type="ECO:0000259" key="14">
    <source>
        <dbReference type="Pfam" id="PF02880"/>
    </source>
</evidence>
<dbReference type="PANTHER" id="PTHR45745:SF1">
    <property type="entry name" value="PHOSPHOGLUCOMUTASE 2B-RELATED"/>
    <property type="match status" value="1"/>
</dbReference>
<dbReference type="SUPFAM" id="SSF53738">
    <property type="entry name" value="Phosphoglucomutase, first 3 domains"/>
    <property type="match status" value="3"/>
</dbReference>
<feature type="compositionally biased region" description="Basic and acidic residues" evidence="11">
    <location>
        <begin position="499"/>
        <end position="517"/>
    </location>
</feature>
<dbReference type="InterPro" id="IPR005846">
    <property type="entry name" value="A-D-PHexomutase_a/b/a-III"/>
</dbReference>
<dbReference type="SUPFAM" id="SSF55957">
    <property type="entry name" value="Phosphoglucomutase, C-terminal domain"/>
    <property type="match status" value="1"/>
</dbReference>
<feature type="region of interest" description="Disordered" evidence="11">
    <location>
        <begin position="476"/>
        <end position="517"/>
    </location>
</feature>
<evidence type="ECO:0000256" key="7">
    <source>
        <dbReference type="ARBA" id="ARBA00022723"/>
    </source>
</evidence>
<dbReference type="GO" id="GO:0008973">
    <property type="term" value="F:phosphopentomutase activity"/>
    <property type="evidence" value="ECO:0007669"/>
    <property type="project" value="TreeGrafter"/>
</dbReference>
<keyword evidence="5" id="KW-0313">Glucose metabolism</keyword>
<dbReference type="PROSITE" id="PS00710">
    <property type="entry name" value="PGM_PMM"/>
    <property type="match status" value="1"/>
</dbReference>
<comment type="cofactor">
    <cofactor evidence="1">
        <name>Mg(2+)</name>
        <dbReference type="ChEBI" id="CHEBI:18420"/>
    </cofactor>
</comment>
<name>A0A7R9G3H3_TIMSH</name>
<feature type="domain" description="Alpha-D-phosphohexomutase alpha/beta/alpha" evidence="12">
    <location>
        <begin position="52"/>
        <end position="188"/>
    </location>
</feature>
<evidence type="ECO:0008006" key="16">
    <source>
        <dbReference type="Google" id="ProtNLM"/>
    </source>
</evidence>
<feature type="domain" description="Alpha-D-phosphohexomutase alpha/beta/alpha" evidence="14">
    <location>
        <begin position="361"/>
        <end position="460"/>
    </location>
</feature>